<dbReference type="RefSeq" id="WP_376983624.1">
    <property type="nucleotide sequence ID" value="NZ_JBHRWW010000001.1"/>
</dbReference>
<evidence type="ECO:0000313" key="3">
    <source>
        <dbReference type="Proteomes" id="UP001595685"/>
    </source>
</evidence>
<dbReference type="Gene3D" id="3.40.50.2000">
    <property type="entry name" value="Glycogen Phosphorylase B"/>
    <property type="match status" value="1"/>
</dbReference>
<gene>
    <name evidence="2" type="ORF">ACFOLH_00825</name>
</gene>
<dbReference type="Proteomes" id="UP001595685">
    <property type="component" value="Unassembled WGS sequence"/>
</dbReference>
<sequence>MSAADPRPTVVVSVGPDHHRFDRLSDWLEPWIARHPEVRVVHQHGSSRPARGAEPVRMLPREEMLALQQEATAVVVQGGPGSMLDARLCGRLPVVVPRLARLHEVVDDHQVHFCDRLSALGWITLADDADRLAALLDEALADPQAFRCTPHVSAAPETALVLARRLEAVRAAPVGFVSWRRLLAVVRAPKVTVAPTPAPVPVPTGGVPAGPVLPVGPVMVPVAPVPPVVPLLPVAHMVPVSTVPPVPAGVVVAASGAADAIDDEPWSSEPRIGVPRAGDDPVDPRTAAPALPVPARTDDPRVTERTGQA</sequence>
<evidence type="ECO:0000256" key="1">
    <source>
        <dbReference type="SAM" id="MobiDB-lite"/>
    </source>
</evidence>
<evidence type="ECO:0000313" key="2">
    <source>
        <dbReference type="EMBL" id="MFC3686880.1"/>
    </source>
</evidence>
<name>A0ABV7WAS8_9MICO</name>
<protein>
    <recommendedName>
        <fullName evidence="4">Glycosyl transferase family 28</fullName>
    </recommendedName>
</protein>
<accession>A0ABV7WAS8</accession>
<feature type="compositionally biased region" description="Basic and acidic residues" evidence="1">
    <location>
        <begin position="296"/>
        <end position="309"/>
    </location>
</feature>
<dbReference type="EMBL" id="JBHRWW010000001">
    <property type="protein sequence ID" value="MFC3686880.1"/>
    <property type="molecule type" value="Genomic_DNA"/>
</dbReference>
<comment type="caution">
    <text evidence="2">The sequence shown here is derived from an EMBL/GenBank/DDBJ whole genome shotgun (WGS) entry which is preliminary data.</text>
</comment>
<dbReference type="SUPFAM" id="SSF53756">
    <property type="entry name" value="UDP-Glycosyltransferase/glycogen phosphorylase"/>
    <property type="match status" value="1"/>
</dbReference>
<evidence type="ECO:0008006" key="4">
    <source>
        <dbReference type="Google" id="ProtNLM"/>
    </source>
</evidence>
<reference evidence="3" key="1">
    <citation type="journal article" date="2019" name="Int. J. Syst. Evol. Microbiol.">
        <title>The Global Catalogue of Microorganisms (GCM) 10K type strain sequencing project: providing services to taxonomists for standard genome sequencing and annotation.</title>
        <authorList>
            <consortium name="The Broad Institute Genomics Platform"/>
            <consortium name="The Broad Institute Genome Sequencing Center for Infectious Disease"/>
            <person name="Wu L."/>
            <person name="Ma J."/>
        </authorList>
    </citation>
    <scope>NUCLEOTIDE SEQUENCE [LARGE SCALE GENOMIC DNA]</scope>
    <source>
        <strain evidence="3">NCAIM B.02333</strain>
    </source>
</reference>
<proteinExistence type="predicted"/>
<feature type="region of interest" description="Disordered" evidence="1">
    <location>
        <begin position="260"/>
        <end position="309"/>
    </location>
</feature>
<keyword evidence="3" id="KW-1185">Reference proteome</keyword>
<organism evidence="2 3">
    <name type="scientific">Aquipuribacter hungaricus</name>
    <dbReference type="NCBI Taxonomy" id="545624"/>
    <lineage>
        <taxon>Bacteria</taxon>
        <taxon>Bacillati</taxon>
        <taxon>Actinomycetota</taxon>
        <taxon>Actinomycetes</taxon>
        <taxon>Micrococcales</taxon>
        <taxon>Intrasporangiaceae</taxon>
        <taxon>Aquipuribacter</taxon>
    </lineage>
</organism>